<reference evidence="1" key="1">
    <citation type="submission" date="2023-04" db="EMBL/GenBank/DDBJ databases">
        <title>Black Yeasts Isolated from many extreme environments.</title>
        <authorList>
            <person name="Coleine C."/>
            <person name="Stajich J.E."/>
            <person name="Selbmann L."/>
        </authorList>
    </citation>
    <scope>NUCLEOTIDE SEQUENCE</scope>
    <source>
        <strain evidence="1">CCFEE 5312</strain>
    </source>
</reference>
<dbReference type="GO" id="GO:0009187">
    <property type="term" value="P:cyclic nucleotide metabolic process"/>
    <property type="evidence" value="ECO:0007669"/>
    <property type="project" value="TreeGrafter"/>
</dbReference>
<evidence type="ECO:0000313" key="1">
    <source>
        <dbReference type="EMBL" id="KAK3056158.1"/>
    </source>
</evidence>
<evidence type="ECO:0000313" key="2">
    <source>
        <dbReference type="Proteomes" id="UP001271007"/>
    </source>
</evidence>
<evidence type="ECO:0008006" key="3">
    <source>
        <dbReference type="Google" id="ProtNLM"/>
    </source>
</evidence>
<name>A0AAJ0GET4_9PEZI</name>
<dbReference type="Proteomes" id="UP001271007">
    <property type="component" value="Unassembled WGS sequence"/>
</dbReference>
<dbReference type="AlphaFoldDB" id="A0AAJ0GET4"/>
<gene>
    <name evidence="1" type="ORF">LTR09_002664</name>
</gene>
<dbReference type="InterPro" id="IPR012386">
    <property type="entry name" value="Cyclic-nucl_3Pdiesterase"/>
</dbReference>
<organism evidence="1 2">
    <name type="scientific">Extremus antarcticus</name>
    <dbReference type="NCBI Taxonomy" id="702011"/>
    <lineage>
        <taxon>Eukaryota</taxon>
        <taxon>Fungi</taxon>
        <taxon>Dikarya</taxon>
        <taxon>Ascomycota</taxon>
        <taxon>Pezizomycotina</taxon>
        <taxon>Dothideomycetes</taxon>
        <taxon>Dothideomycetidae</taxon>
        <taxon>Mycosphaerellales</taxon>
        <taxon>Extremaceae</taxon>
        <taxon>Extremus</taxon>
    </lineage>
</organism>
<accession>A0AAJ0GET4</accession>
<dbReference type="EMBL" id="JAWDJX010000006">
    <property type="protein sequence ID" value="KAK3056158.1"/>
    <property type="molecule type" value="Genomic_DNA"/>
</dbReference>
<dbReference type="PANTHER" id="PTHR28141">
    <property type="entry name" value="2',3'-CYCLIC-NUCLEOTIDE 3'-PHOSPHODIESTERASE"/>
    <property type="match status" value="1"/>
</dbReference>
<proteinExistence type="predicted"/>
<keyword evidence="2" id="KW-1185">Reference proteome</keyword>
<dbReference type="Pfam" id="PF07823">
    <property type="entry name" value="CPDase"/>
    <property type="match status" value="1"/>
</dbReference>
<comment type="caution">
    <text evidence="1">The sequence shown here is derived from an EMBL/GenBank/DDBJ whole genome shotgun (WGS) entry which is preliminary data.</text>
</comment>
<protein>
    <recommendedName>
        <fullName evidence="3">2',3'-cyclic-nucleotide 3'-phosphodiesterase</fullName>
    </recommendedName>
</protein>
<dbReference type="InterPro" id="IPR009097">
    <property type="entry name" value="Cyclic_Pdiesterase"/>
</dbReference>
<dbReference type="Gene3D" id="3.90.1140.10">
    <property type="entry name" value="Cyclic phosphodiesterase"/>
    <property type="match status" value="1"/>
</dbReference>
<dbReference type="GO" id="GO:0004113">
    <property type="term" value="F:2',3'-cyclic-nucleotide 3'-phosphodiesterase activity"/>
    <property type="evidence" value="ECO:0007669"/>
    <property type="project" value="TreeGrafter"/>
</dbReference>
<sequence length="214" mass="24509">MSNPPSTASEHHSLWLVPLPSSPLYTTLQQTIHITAPTAYPKTIAPRFPPHVTLTAGTINLRPTETPSEFFERLSWDFPRITRPKVQVNIGELHVGEIFFQKLVLVCEKTRPLCDMAVYARCLYDEGGQKACERWVEENWRPHLSLLYSNLPESDVRANLDEVNAKIQEAKLAHPDSCLSKGAEVWLVPTFKEIKDWKPVAKQELPDIEWIWKT</sequence>
<dbReference type="SUPFAM" id="SSF55144">
    <property type="entry name" value="LigT-like"/>
    <property type="match status" value="1"/>
</dbReference>
<dbReference type="PANTHER" id="PTHR28141:SF1">
    <property type="entry name" value="2',3'-CYCLIC-NUCLEOTIDE 3'-PHOSPHODIESTERASE"/>
    <property type="match status" value="1"/>
</dbReference>